<protein>
    <recommendedName>
        <fullName evidence="3">Transposase</fullName>
    </recommendedName>
</protein>
<sequence>MVPMSSRPTYSDEFKADAVALAESSGRPLALVAAELGISLTALKRWVKLSREGQSGEGKKPDQPVDATKYKALEARLREVERENEFLKKVSAFFAKEQR</sequence>
<dbReference type="Pfam" id="PF01527">
    <property type="entry name" value="HTH_Tnp_1"/>
    <property type="match status" value="1"/>
</dbReference>
<dbReference type="AlphaFoldDB" id="A0A2V5L0Z0"/>
<organism evidence="1 2">
    <name type="scientific">Arthrobacter livingstonensis</name>
    <dbReference type="NCBI Taxonomy" id="670078"/>
    <lineage>
        <taxon>Bacteria</taxon>
        <taxon>Bacillati</taxon>
        <taxon>Actinomycetota</taxon>
        <taxon>Actinomycetes</taxon>
        <taxon>Micrococcales</taxon>
        <taxon>Micrococcaceae</taxon>
        <taxon>Arthrobacter</taxon>
    </lineage>
</organism>
<dbReference type="PANTHER" id="PTHR33215:SF13">
    <property type="entry name" value="PROTEIN DISTAL ANTENNA"/>
    <property type="match status" value="1"/>
</dbReference>
<dbReference type="InterPro" id="IPR002514">
    <property type="entry name" value="Transposase_8"/>
</dbReference>
<evidence type="ECO:0000313" key="1">
    <source>
        <dbReference type="EMBL" id="PYI63844.1"/>
    </source>
</evidence>
<proteinExistence type="predicted"/>
<dbReference type="EMBL" id="QJVD01000104">
    <property type="protein sequence ID" value="PYI63844.1"/>
    <property type="molecule type" value="Genomic_DNA"/>
</dbReference>
<dbReference type="Proteomes" id="UP000247832">
    <property type="component" value="Unassembled WGS sequence"/>
</dbReference>
<accession>A0A2V5L0Z0</accession>
<name>A0A2V5L0Z0_9MICC</name>
<dbReference type="InterPro" id="IPR051839">
    <property type="entry name" value="RD_transcriptional_regulator"/>
</dbReference>
<dbReference type="Gene3D" id="1.10.10.60">
    <property type="entry name" value="Homeodomain-like"/>
    <property type="match status" value="1"/>
</dbReference>
<gene>
    <name evidence="1" type="ORF">CVV68_22925</name>
</gene>
<keyword evidence="2" id="KW-1185">Reference proteome</keyword>
<evidence type="ECO:0000313" key="2">
    <source>
        <dbReference type="Proteomes" id="UP000247832"/>
    </source>
</evidence>
<reference evidence="1 2" key="1">
    <citation type="submission" date="2018-05" db="EMBL/GenBank/DDBJ databases">
        <title>Genetic diversity of glacier-inhabiting Cryobacterium bacteria in China and description of Cryobacterium mengkeensis sp. nov. and Arthrobacter glacialis sp. nov.</title>
        <authorList>
            <person name="Liu Q."/>
            <person name="Xin Y.-H."/>
        </authorList>
    </citation>
    <scope>NUCLEOTIDE SEQUENCE [LARGE SCALE GENOMIC DNA]</scope>
    <source>
        <strain evidence="1 2">LI2</strain>
    </source>
</reference>
<dbReference type="PANTHER" id="PTHR33215">
    <property type="entry name" value="PROTEIN DISTAL ANTENNA"/>
    <property type="match status" value="1"/>
</dbReference>
<dbReference type="SUPFAM" id="SSF46689">
    <property type="entry name" value="Homeodomain-like"/>
    <property type="match status" value="1"/>
</dbReference>
<dbReference type="GO" id="GO:0004803">
    <property type="term" value="F:transposase activity"/>
    <property type="evidence" value="ECO:0007669"/>
    <property type="project" value="InterPro"/>
</dbReference>
<dbReference type="GO" id="GO:0006313">
    <property type="term" value="P:DNA transposition"/>
    <property type="evidence" value="ECO:0007669"/>
    <property type="project" value="InterPro"/>
</dbReference>
<evidence type="ECO:0008006" key="3">
    <source>
        <dbReference type="Google" id="ProtNLM"/>
    </source>
</evidence>
<comment type="caution">
    <text evidence="1">The sequence shown here is derived from an EMBL/GenBank/DDBJ whole genome shotgun (WGS) entry which is preliminary data.</text>
</comment>
<dbReference type="InterPro" id="IPR009057">
    <property type="entry name" value="Homeodomain-like_sf"/>
</dbReference>
<dbReference type="OrthoDB" id="52928at2"/>
<dbReference type="GO" id="GO:0003677">
    <property type="term" value="F:DNA binding"/>
    <property type="evidence" value="ECO:0007669"/>
    <property type="project" value="InterPro"/>
</dbReference>